<keyword evidence="3" id="KW-1133">Transmembrane helix</keyword>
<dbReference type="RefSeq" id="WP_037441507.1">
    <property type="nucleotide sequence ID" value="NZ_JPEO01000004.1"/>
</dbReference>
<accession>A0A094JZ66</accession>
<dbReference type="EMBL" id="JPEO01000004">
    <property type="protein sequence ID" value="KFZ37731.1"/>
    <property type="molecule type" value="Genomic_DNA"/>
</dbReference>
<dbReference type="InterPro" id="IPR007470">
    <property type="entry name" value="HemX"/>
</dbReference>
<dbReference type="PANTHER" id="PTHR38043">
    <property type="entry name" value="PROTEIN HEMX"/>
    <property type="match status" value="1"/>
</dbReference>
<reference evidence="4 5" key="1">
    <citation type="submission" date="2014-06" db="EMBL/GenBank/DDBJ databases">
        <title>Shewanella sp. YQH10.</title>
        <authorList>
            <person name="Liu Y."/>
            <person name="Zeng R."/>
        </authorList>
    </citation>
    <scope>NUCLEOTIDE SEQUENCE [LARGE SCALE GENOMIC DNA]</scope>
    <source>
        <strain evidence="4 5">YQH10</strain>
    </source>
</reference>
<feature type="transmembrane region" description="Helical" evidence="3">
    <location>
        <begin position="56"/>
        <end position="79"/>
    </location>
</feature>
<dbReference type="STRING" id="1515746.HR45_07680"/>
<keyword evidence="3" id="KW-0812">Transmembrane</keyword>
<evidence type="ECO:0000256" key="1">
    <source>
        <dbReference type="SAM" id="Coils"/>
    </source>
</evidence>
<keyword evidence="3" id="KW-0472">Membrane</keyword>
<gene>
    <name evidence="4" type="ORF">HR45_07680</name>
</gene>
<evidence type="ECO:0000256" key="3">
    <source>
        <dbReference type="SAM" id="Phobius"/>
    </source>
</evidence>
<organism evidence="4 5">
    <name type="scientific">Shewanella mangrovi</name>
    <dbReference type="NCBI Taxonomy" id="1515746"/>
    <lineage>
        <taxon>Bacteria</taxon>
        <taxon>Pseudomonadati</taxon>
        <taxon>Pseudomonadota</taxon>
        <taxon>Gammaproteobacteria</taxon>
        <taxon>Alteromonadales</taxon>
        <taxon>Shewanellaceae</taxon>
        <taxon>Shewanella</taxon>
    </lineage>
</organism>
<dbReference type="Pfam" id="PF04375">
    <property type="entry name" value="HemX"/>
    <property type="match status" value="1"/>
</dbReference>
<dbReference type="Proteomes" id="UP000029264">
    <property type="component" value="Unassembled WGS sequence"/>
</dbReference>
<evidence type="ECO:0008006" key="6">
    <source>
        <dbReference type="Google" id="ProtNLM"/>
    </source>
</evidence>
<feature type="coiled-coil region" evidence="1">
    <location>
        <begin position="82"/>
        <end position="134"/>
    </location>
</feature>
<name>A0A094JZ66_9GAMM</name>
<keyword evidence="5" id="KW-1185">Reference proteome</keyword>
<evidence type="ECO:0000313" key="5">
    <source>
        <dbReference type="Proteomes" id="UP000029264"/>
    </source>
</evidence>
<feature type="compositionally biased region" description="Low complexity" evidence="2">
    <location>
        <begin position="21"/>
        <end position="34"/>
    </location>
</feature>
<comment type="caution">
    <text evidence="4">The sequence shown here is derived from an EMBL/GenBank/DDBJ whole genome shotgun (WGS) entry which is preliminary data.</text>
</comment>
<feature type="region of interest" description="Disordered" evidence="2">
    <location>
        <begin position="1"/>
        <end position="50"/>
    </location>
</feature>
<evidence type="ECO:0000313" key="4">
    <source>
        <dbReference type="EMBL" id="KFZ37731.1"/>
    </source>
</evidence>
<proteinExistence type="predicted"/>
<keyword evidence="1" id="KW-0175">Coiled coil</keyword>
<dbReference type="OrthoDB" id="5739852at2"/>
<dbReference type="eggNOG" id="COG2959">
    <property type="taxonomic scope" value="Bacteria"/>
</dbReference>
<sequence>MDNEKPQAEQPNTEAQVVADTTGTEATLEAETTGSAVEAEPPASANKPTTNKSSGLLKFCLLLVALIALAGMGVSYYLYLQISQQQQQSEQLAADIAQAKLAPEAKLKTLDSAQHETEQQLSQTQSALDKLSQTQSQLNTKVATLAQRHPNHWMAAEAEYLVRIAGRKLWLEKDPQTAASLLHAADERIAAMQEPSLVPLRKAIAEDIAAVSEIKNADIAGTVFTLDGVIGKLDKMPLNKLQQQDEPTAEDQQVSNSFSDWRSNLAKTWEALKEDFFTIRKVTTDVTPLLSAKQEWYLEENIRNKLLQAQLALYQYNELNYRQSITMARKWIQQYYDLDNDNTQEVLKSLEALSSLKLDAINVQQFQCSKLLKQLVTYGNLMPNGEATE</sequence>
<dbReference type="AlphaFoldDB" id="A0A094JZ66"/>
<protein>
    <recommendedName>
        <fullName evidence="6">Uroporphyrinogen-III methylase</fullName>
    </recommendedName>
</protein>
<dbReference type="PANTHER" id="PTHR38043:SF1">
    <property type="entry name" value="PROTEIN HEMX"/>
    <property type="match status" value="1"/>
</dbReference>
<evidence type="ECO:0000256" key="2">
    <source>
        <dbReference type="SAM" id="MobiDB-lite"/>
    </source>
</evidence>